<keyword evidence="4" id="KW-0676">Redox-active center</keyword>
<feature type="domain" description="Thioredoxin" evidence="6">
    <location>
        <begin position="44"/>
        <end position="186"/>
    </location>
</feature>
<gene>
    <name evidence="7" type="ORF">KDN34_16125</name>
</gene>
<evidence type="ECO:0000256" key="1">
    <source>
        <dbReference type="ARBA" id="ARBA00004196"/>
    </source>
</evidence>
<dbReference type="EMBL" id="CP073587">
    <property type="protein sequence ID" value="QUN05685.1"/>
    <property type="molecule type" value="Genomic_DNA"/>
</dbReference>
<dbReference type="InterPro" id="IPR050553">
    <property type="entry name" value="Thioredoxin_ResA/DsbE_sf"/>
</dbReference>
<evidence type="ECO:0000256" key="5">
    <source>
        <dbReference type="SAM" id="SignalP"/>
    </source>
</evidence>
<keyword evidence="5" id="KW-0732">Signal</keyword>
<sequence>MKRLPSALLVGLLLLAFGSSANPAASTDKTKAATESTVDKINILAHGFPLKPVPFTDAEDNPHDFSQYRGKVLLVNMWATWCPPCVRELPALQRFAKKFDQEKLAFLPISIDQEGKDKVKPFLVSVGMPDFDSFYDPKMALDAIFPLDTIPATFILDGSGTLIAFVRSFVDWDDPKAEALLNSLIEREQQRKSETVHAVKIMSEAKTL</sequence>
<dbReference type="CDD" id="cd02966">
    <property type="entry name" value="TlpA_like_family"/>
    <property type="match status" value="1"/>
</dbReference>
<feature type="chain" id="PRO_5046286953" evidence="5">
    <location>
        <begin position="22"/>
        <end position="208"/>
    </location>
</feature>
<dbReference type="PROSITE" id="PS51352">
    <property type="entry name" value="THIOREDOXIN_2"/>
    <property type="match status" value="1"/>
</dbReference>
<dbReference type="Pfam" id="PF00578">
    <property type="entry name" value="AhpC-TSA"/>
    <property type="match status" value="1"/>
</dbReference>
<proteinExistence type="predicted"/>
<accession>A0ABX7YSC7</accession>
<dbReference type="SUPFAM" id="SSF52833">
    <property type="entry name" value="Thioredoxin-like"/>
    <property type="match status" value="1"/>
</dbReference>
<feature type="signal peptide" evidence="5">
    <location>
        <begin position="1"/>
        <end position="21"/>
    </location>
</feature>
<dbReference type="Gene3D" id="3.40.30.10">
    <property type="entry name" value="Glutaredoxin"/>
    <property type="match status" value="1"/>
</dbReference>
<evidence type="ECO:0000256" key="3">
    <source>
        <dbReference type="ARBA" id="ARBA00023157"/>
    </source>
</evidence>
<keyword evidence="3" id="KW-1015">Disulfide bond</keyword>
<dbReference type="PANTHER" id="PTHR42852">
    <property type="entry name" value="THIOL:DISULFIDE INTERCHANGE PROTEIN DSBE"/>
    <property type="match status" value="1"/>
</dbReference>
<dbReference type="Proteomes" id="UP000679575">
    <property type="component" value="Chromosome"/>
</dbReference>
<keyword evidence="8" id="KW-1185">Reference proteome</keyword>
<evidence type="ECO:0000313" key="8">
    <source>
        <dbReference type="Proteomes" id="UP000679575"/>
    </source>
</evidence>
<dbReference type="PANTHER" id="PTHR42852:SF6">
    <property type="entry name" value="THIOL:DISULFIDE INTERCHANGE PROTEIN DSBE"/>
    <property type="match status" value="1"/>
</dbReference>
<dbReference type="RefSeq" id="WP_212594713.1">
    <property type="nucleotide sequence ID" value="NZ_CP073587.1"/>
</dbReference>
<reference evidence="7 8" key="1">
    <citation type="submission" date="2021-04" db="EMBL/GenBank/DDBJ databases">
        <title>Novel species identification of genus Shewanella.</title>
        <authorList>
            <person name="Liu G."/>
        </authorList>
    </citation>
    <scope>NUCLEOTIDE SEQUENCE [LARGE SCALE GENOMIC DNA]</scope>
    <source>
        <strain evidence="7 8">FJAT-54481</strain>
    </source>
</reference>
<keyword evidence="2" id="KW-0201">Cytochrome c-type biogenesis</keyword>
<evidence type="ECO:0000259" key="6">
    <source>
        <dbReference type="PROSITE" id="PS51352"/>
    </source>
</evidence>
<dbReference type="InterPro" id="IPR036249">
    <property type="entry name" value="Thioredoxin-like_sf"/>
</dbReference>
<dbReference type="PROSITE" id="PS00194">
    <property type="entry name" value="THIOREDOXIN_1"/>
    <property type="match status" value="1"/>
</dbReference>
<evidence type="ECO:0000313" key="7">
    <source>
        <dbReference type="EMBL" id="QUN05685.1"/>
    </source>
</evidence>
<name>A0ABX7YSC7_9GAMM</name>
<protein>
    <submittedName>
        <fullName evidence="7">TlpA family protein disulfide reductase</fullName>
    </submittedName>
</protein>
<dbReference type="InterPro" id="IPR000866">
    <property type="entry name" value="AhpC/TSA"/>
</dbReference>
<evidence type="ECO:0000256" key="2">
    <source>
        <dbReference type="ARBA" id="ARBA00022748"/>
    </source>
</evidence>
<dbReference type="InterPro" id="IPR013766">
    <property type="entry name" value="Thioredoxin_domain"/>
</dbReference>
<comment type="subcellular location">
    <subcellularLocation>
        <location evidence="1">Cell envelope</location>
    </subcellularLocation>
</comment>
<evidence type="ECO:0000256" key="4">
    <source>
        <dbReference type="ARBA" id="ARBA00023284"/>
    </source>
</evidence>
<organism evidence="7 8">
    <name type="scientific">Shewanella yunxiaonensis</name>
    <dbReference type="NCBI Taxonomy" id="2829809"/>
    <lineage>
        <taxon>Bacteria</taxon>
        <taxon>Pseudomonadati</taxon>
        <taxon>Pseudomonadota</taxon>
        <taxon>Gammaproteobacteria</taxon>
        <taxon>Alteromonadales</taxon>
        <taxon>Shewanellaceae</taxon>
        <taxon>Shewanella</taxon>
    </lineage>
</organism>
<dbReference type="InterPro" id="IPR017937">
    <property type="entry name" value="Thioredoxin_CS"/>
</dbReference>